<evidence type="ECO:0000256" key="6">
    <source>
        <dbReference type="ARBA" id="ARBA00023012"/>
    </source>
</evidence>
<dbReference type="PROSITE" id="PS50109">
    <property type="entry name" value="HIS_KIN"/>
    <property type="match status" value="1"/>
</dbReference>
<accession>A0ABR7DJG4</accession>
<dbReference type="PRINTS" id="PR00344">
    <property type="entry name" value="BCTRLSENSOR"/>
</dbReference>
<dbReference type="InterPro" id="IPR050736">
    <property type="entry name" value="Sensor_HK_Regulatory"/>
</dbReference>
<dbReference type="InterPro" id="IPR004358">
    <property type="entry name" value="Sig_transdc_His_kin-like_C"/>
</dbReference>
<dbReference type="InterPro" id="IPR005467">
    <property type="entry name" value="His_kinase_dom"/>
</dbReference>
<protein>
    <recommendedName>
        <fullName evidence="2">histidine kinase</fullName>
        <ecNumber evidence="2">2.7.13.3</ecNumber>
    </recommendedName>
</protein>
<dbReference type="SUPFAM" id="SSF55874">
    <property type="entry name" value="ATPase domain of HSP90 chaperone/DNA topoisomerase II/histidine kinase"/>
    <property type="match status" value="1"/>
</dbReference>
<feature type="domain" description="Histidine kinase" evidence="7">
    <location>
        <begin position="405"/>
        <end position="614"/>
    </location>
</feature>
<evidence type="ECO:0000256" key="2">
    <source>
        <dbReference type="ARBA" id="ARBA00012438"/>
    </source>
</evidence>
<dbReference type="InterPro" id="IPR003661">
    <property type="entry name" value="HisK_dim/P_dom"/>
</dbReference>
<dbReference type="Pfam" id="PF02518">
    <property type="entry name" value="HATPase_c"/>
    <property type="match status" value="1"/>
</dbReference>
<evidence type="ECO:0000313" key="8">
    <source>
        <dbReference type="EMBL" id="MBC5631576.1"/>
    </source>
</evidence>
<evidence type="ECO:0000256" key="1">
    <source>
        <dbReference type="ARBA" id="ARBA00000085"/>
    </source>
</evidence>
<dbReference type="EMBL" id="JACOOJ010000002">
    <property type="protein sequence ID" value="MBC5631576.1"/>
    <property type="molecule type" value="Genomic_DNA"/>
</dbReference>
<dbReference type="RefSeq" id="WP_186928311.1">
    <property type="nucleotide sequence ID" value="NZ_JACOOJ010000002.1"/>
</dbReference>
<comment type="caution">
    <text evidence="8">The sequence shown here is derived from an EMBL/GenBank/DDBJ whole genome shotgun (WGS) entry which is preliminary data.</text>
</comment>
<proteinExistence type="predicted"/>
<evidence type="ECO:0000259" key="7">
    <source>
        <dbReference type="PROSITE" id="PS50109"/>
    </source>
</evidence>
<dbReference type="SUPFAM" id="SSF47384">
    <property type="entry name" value="Homodimeric domain of signal transducing histidine kinase"/>
    <property type="match status" value="1"/>
</dbReference>
<organism evidence="8 9">
    <name type="scientific">Parabacteroides hominis</name>
    <dbReference type="NCBI Taxonomy" id="2763057"/>
    <lineage>
        <taxon>Bacteria</taxon>
        <taxon>Pseudomonadati</taxon>
        <taxon>Bacteroidota</taxon>
        <taxon>Bacteroidia</taxon>
        <taxon>Bacteroidales</taxon>
        <taxon>Tannerellaceae</taxon>
        <taxon>Parabacteroides</taxon>
    </lineage>
</organism>
<dbReference type="Gene3D" id="3.30.450.20">
    <property type="entry name" value="PAS domain"/>
    <property type="match status" value="1"/>
</dbReference>
<dbReference type="EC" id="2.7.13.3" evidence="2"/>
<dbReference type="InterPro" id="IPR036890">
    <property type="entry name" value="HATPase_C_sf"/>
</dbReference>
<dbReference type="Pfam" id="PF00512">
    <property type="entry name" value="HisKA"/>
    <property type="match status" value="1"/>
</dbReference>
<evidence type="ECO:0000313" key="9">
    <source>
        <dbReference type="Proteomes" id="UP000651475"/>
    </source>
</evidence>
<reference evidence="8 9" key="1">
    <citation type="submission" date="2020-08" db="EMBL/GenBank/DDBJ databases">
        <title>Genome public.</title>
        <authorList>
            <person name="Liu C."/>
            <person name="Sun Q."/>
        </authorList>
    </citation>
    <scope>NUCLEOTIDE SEQUENCE [LARGE SCALE GENOMIC DNA]</scope>
    <source>
        <strain evidence="8 9">NSJ-79</strain>
    </source>
</reference>
<name>A0ABR7DJG4_9BACT</name>
<keyword evidence="9" id="KW-1185">Reference proteome</keyword>
<evidence type="ECO:0000256" key="4">
    <source>
        <dbReference type="ARBA" id="ARBA00022679"/>
    </source>
</evidence>
<keyword evidence="5 8" id="KW-0418">Kinase</keyword>
<dbReference type="PANTHER" id="PTHR43711:SF31">
    <property type="entry name" value="HISTIDINE KINASE"/>
    <property type="match status" value="1"/>
</dbReference>
<evidence type="ECO:0000256" key="5">
    <source>
        <dbReference type="ARBA" id="ARBA00022777"/>
    </source>
</evidence>
<dbReference type="CDD" id="cd00082">
    <property type="entry name" value="HisKA"/>
    <property type="match status" value="1"/>
</dbReference>
<sequence>MNETSVKQILLSDFFTYYPAGGALYDKSGSLLEMNNTLCEKFSIQNKHDFILNNLFDNDYLSDLQKNHLKNGSVLADNQPIGYTIIPGFDQEGNIVGYTLLLTDSDLSDMDIVRYDKKMRELKDISDKVAQSVPDTILLINNRLVVERIITYASETCITPAALNCRIDDLPGFTYPAPVKKKVASMVQESLDTSEVANLEFSIPGHNAPVVYFKLRLVPIHHKYVVAYIRNVSDIVEKEKENRNLSHQLSESRSMMELALHNSHIATYLFNFELFRTCDKVHCNRCFQFYGVNNHLLERNRYICRSLSILRHPGDRQDFFLLFNEIRDKDLEEYSVNFRLKGDDGRYRSYEVIGKAFEKDKEGKTNLIVGCVIDNQKHVEYEESLIKAKEKAENADLLKSTFLANVTHEIRTPLNAIVGFSDLLSQEEDPELRESYTNLIKANNELLLNLVNDVLDISKIESDMLTFTYADTHLPSVMHDVYQTMQFRVPEHVILISDPCPEIILNVDKNRMMQILINLLTNAAKYTEKGSIRFGYGIQEDFVRFYVTDTGSGIPESELENIFGRFVQLKGNKQGIGLGLAICKGLVTKMGGTISVTSKAGKGSTFSFTLPLHP</sequence>
<dbReference type="InterPro" id="IPR036097">
    <property type="entry name" value="HisK_dim/P_sf"/>
</dbReference>
<dbReference type="SUPFAM" id="SSF55785">
    <property type="entry name" value="PYP-like sensor domain (PAS domain)"/>
    <property type="match status" value="1"/>
</dbReference>
<keyword evidence="4" id="KW-0808">Transferase</keyword>
<dbReference type="GO" id="GO:0016301">
    <property type="term" value="F:kinase activity"/>
    <property type="evidence" value="ECO:0007669"/>
    <property type="project" value="UniProtKB-KW"/>
</dbReference>
<dbReference type="CDD" id="cd16922">
    <property type="entry name" value="HATPase_EvgS-ArcB-TorS-like"/>
    <property type="match status" value="1"/>
</dbReference>
<dbReference type="InterPro" id="IPR003594">
    <property type="entry name" value="HATPase_dom"/>
</dbReference>
<keyword evidence="6" id="KW-0902">Two-component regulatory system</keyword>
<dbReference type="PANTHER" id="PTHR43711">
    <property type="entry name" value="TWO-COMPONENT HISTIDINE KINASE"/>
    <property type="match status" value="1"/>
</dbReference>
<dbReference type="InterPro" id="IPR035965">
    <property type="entry name" value="PAS-like_dom_sf"/>
</dbReference>
<dbReference type="Gene3D" id="3.30.565.10">
    <property type="entry name" value="Histidine kinase-like ATPase, C-terminal domain"/>
    <property type="match status" value="1"/>
</dbReference>
<dbReference type="Gene3D" id="1.10.287.130">
    <property type="match status" value="1"/>
</dbReference>
<gene>
    <name evidence="8" type="ORF">H8S65_02120</name>
</gene>
<dbReference type="Proteomes" id="UP000651475">
    <property type="component" value="Unassembled WGS sequence"/>
</dbReference>
<dbReference type="SMART" id="SM00387">
    <property type="entry name" value="HATPase_c"/>
    <property type="match status" value="1"/>
</dbReference>
<dbReference type="SMART" id="SM00388">
    <property type="entry name" value="HisKA"/>
    <property type="match status" value="1"/>
</dbReference>
<keyword evidence="3" id="KW-0597">Phosphoprotein</keyword>
<comment type="catalytic activity">
    <reaction evidence="1">
        <text>ATP + protein L-histidine = ADP + protein N-phospho-L-histidine.</text>
        <dbReference type="EC" id="2.7.13.3"/>
    </reaction>
</comment>
<evidence type="ECO:0000256" key="3">
    <source>
        <dbReference type="ARBA" id="ARBA00022553"/>
    </source>
</evidence>